<evidence type="ECO:0000313" key="1">
    <source>
        <dbReference type="EMBL" id="KER23355.1"/>
    </source>
</evidence>
<dbReference type="RefSeq" id="XP_009172881.1">
    <property type="nucleotide sequence ID" value="XM_009174617.1"/>
</dbReference>
<dbReference type="EMBL" id="KL596852">
    <property type="protein sequence ID" value="KER23355.1"/>
    <property type="molecule type" value="Genomic_DNA"/>
</dbReference>
<organism evidence="1 2">
    <name type="scientific">Opisthorchis viverrini</name>
    <name type="common">Southeast Asian liver fluke</name>
    <dbReference type="NCBI Taxonomy" id="6198"/>
    <lineage>
        <taxon>Eukaryota</taxon>
        <taxon>Metazoa</taxon>
        <taxon>Spiralia</taxon>
        <taxon>Lophotrochozoa</taxon>
        <taxon>Platyhelminthes</taxon>
        <taxon>Trematoda</taxon>
        <taxon>Digenea</taxon>
        <taxon>Opisthorchiida</taxon>
        <taxon>Opisthorchiata</taxon>
        <taxon>Opisthorchiidae</taxon>
        <taxon>Opisthorchis</taxon>
    </lineage>
</organism>
<evidence type="ECO:0000313" key="2">
    <source>
        <dbReference type="Proteomes" id="UP000054324"/>
    </source>
</evidence>
<dbReference type="KEGG" id="ovi:T265_08732"/>
<gene>
    <name evidence="1" type="ORF">T265_08732</name>
</gene>
<name>A0A074ZJ31_OPIVI</name>
<dbReference type="GeneID" id="20322911"/>
<proteinExistence type="predicted"/>
<dbReference type="CTD" id="20322911"/>
<keyword evidence="2" id="KW-1185">Reference proteome</keyword>
<dbReference type="Proteomes" id="UP000054324">
    <property type="component" value="Unassembled WGS sequence"/>
</dbReference>
<reference evidence="1 2" key="1">
    <citation type="submission" date="2013-11" db="EMBL/GenBank/DDBJ databases">
        <title>Opisthorchis viverrini - life in the bile duct.</title>
        <authorList>
            <person name="Young N.D."/>
            <person name="Nagarajan N."/>
            <person name="Lin S.J."/>
            <person name="Korhonen P.K."/>
            <person name="Jex A.R."/>
            <person name="Hall R.S."/>
            <person name="Safavi-Hemami H."/>
            <person name="Kaewkong W."/>
            <person name="Bertrand D."/>
            <person name="Gao S."/>
            <person name="Seet Q."/>
            <person name="Wongkham S."/>
            <person name="Teh B.T."/>
            <person name="Wongkham C."/>
            <person name="Intapan P.M."/>
            <person name="Maleewong W."/>
            <person name="Yang X."/>
            <person name="Hu M."/>
            <person name="Wang Z."/>
            <person name="Hofmann A."/>
            <person name="Sternberg P.W."/>
            <person name="Tan P."/>
            <person name="Wang J."/>
            <person name="Gasser R.B."/>
        </authorList>
    </citation>
    <scope>NUCLEOTIDE SEQUENCE [LARGE SCALE GENOMIC DNA]</scope>
</reference>
<sequence length="239" mass="26585">MLHPCLFTIISETTHDFRKRRHIAGSTQLCDICGPTSFNTSANVCLPTSVPPSITPPAGYLAALILLTRMRILQEGSTPSSTDSPTIDKYTDIIGYVVTEAELTDNERQQSGGVFVERPASHHTSKTLAVAIIQFYLLVQSYSVESENKEDVFKITLMCIQVQLGAFHSKLEQVRGQVHKDETKEIEVPYQKREYPVAVLGIELSTSDMRRERVTATPPVDVGLIPTFAFEKVNLFALE</sequence>
<accession>A0A074ZJ31</accession>
<dbReference type="AlphaFoldDB" id="A0A074ZJ31"/>
<protein>
    <submittedName>
        <fullName evidence="1">Uncharacterized protein</fullName>
    </submittedName>
</protein>